<dbReference type="VEuPathDB" id="FungiDB:P170DRAFT_380379"/>
<sequence length="502" mass="54678">MPIPAECTVLVIGGGPGGSYAASLLAREGLDTVLLEADEFPRFHVGESMLPSMRQFLRYIDLESKFKEQDFTKKNGGVFKLNSKPIAYTDFIGDGGSENYTWNFLRSESDDLMLRHATECGAKVFTVTRVTSLQFAPTGVTVNSVESVPDVVSHSLGQPVSATWASAEDCGAIRYKYLIDATGRAGIVSTKYLKNRKMNTALKDAATWGYWTGCGVFGEGTRMENDPYFEAIKDGSGWVWAIPLKEMMSIGVVMRQEIAVIKKREHGLSSSQVYINAIEQAPGIRSLLQKAELVSDLHSTADWSYNASTYASPYLRIVGDAGCFVDPLFSSGVHMALVGALSAGVTICAAERGDCDQAIAADWHSKKIAESYARFLLIVASTRKQISSCDDPVLNDAAEGSFDRAFHIFQPVIQGAVDVEGEKFNQEEIAKVFEFCGGEAFNAHEDIEKLANEVGLPRETVERYSSIILENNAVSIDNFESGTLDGWTPNMEPGALGLVHAC</sequence>
<keyword evidence="3" id="KW-0274">FAD</keyword>
<accession>A0A2I2GB14</accession>
<dbReference type="InterPro" id="IPR002938">
    <property type="entry name" value="FAD-bd"/>
</dbReference>
<evidence type="ECO:0000259" key="5">
    <source>
        <dbReference type="Pfam" id="PF01494"/>
    </source>
</evidence>
<evidence type="ECO:0000256" key="1">
    <source>
        <dbReference type="ARBA" id="ARBA00005706"/>
    </source>
</evidence>
<keyword evidence="7" id="KW-1185">Reference proteome</keyword>
<dbReference type="GO" id="GO:0016491">
    <property type="term" value="F:oxidoreductase activity"/>
    <property type="evidence" value="ECO:0007669"/>
    <property type="project" value="UniProtKB-KW"/>
</dbReference>
<evidence type="ECO:0000256" key="3">
    <source>
        <dbReference type="ARBA" id="ARBA00022827"/>
    </source>
</evidence>
<evidence type="ECO:0000256" key="2">
    <source>
        <dbReference type="ARBA" id="ARBA00022630"/>
    </source>
</evidence>
<evidence type="ECO:0000313" key="6">
    <source>
        <dbReference type="EMBL" id="PLB50047.1"/>
    </source>
</evidence>
<keyword evidence="2" id="KW-0285">Flavoprotein</keyword>
<gene>
    <name evidence="6" type="ORF">P170DRAFT_380379</name>
</gene>
<dbReference type="GeneID" id="36553223"/>
<reference evidence="6 7" key="1">
    <citation type="submission" date="2016-12" db="EMBL/GenBank/DDBJ databases">
        <title>The genomes of Aspergillus section Nigri reveals drivers in fungal speciation.</title>
        <authorList>
            <consortium name="DOE Joint Genome Institute"/>
            <person name="Vesth T.C."/>
            <person name="Nybo J."/>
            <person name="Theobald S."/>
            <person name="Brandl J."/>
            <person name="Frisvad J.C."/>
            <person name="Nielsen K.F."/>
            <person name="Lyhne E.K."/>
            <person name="Kogle M.E."/>
            <person name="Kuo A."/>
            <person name="Riley R."/>
            <person name="Clum A."/>
            <person name="Nolan M."/>
            <person name="Lipzen A."/>
            <person name="Salamov A."/>
            <person name="Henrissat B."/>
            <person name="Wiebenga A."/>
            <person name="De Vries R.P."/>
            <person name="Grigoriev I.V."/>
            <person name="Mortensen U.H."/>
            <person name="Andersen M.R."/>
            <person name="Baker S.E."/>
        </authorList>
    </citation>
    <scope>NUCLEOTIDE SEQUENCE [LARGE SCALE GENOMIC DNA]</scope>
    <source>
        <strain evidence="6 7">IBT 23096</strain>
    </source>
</reference>
<dbReference type="Gene3D" id="3.50.50.60">
    <property type="entry name" value="FAD/NAD(P)-binding domain"/>
    <property type="match status" value="1"/>
</dbReference>
<comment type="caution">
    <text evidence="6">The sequence shown here is derived from an EMBL/GenBank/DDBJ whole genome shotgun (WGS) entry which is preliminary data.</text>
</comment>
<dbReference type="GO" id="GO:0071949">
    <property type="term" value="F:FAD binding"/>
    <property type="evidence" value="ECO:0007669"/>
    <property type="project" value="InterPro"/>
</dbReference>
<dbReference type="Pfam" id="PF01494">
    <property type="entry name" value="FAD_binding_3"/>
    <property type="match status" value="1"/>
</dbReference>
<dbReference type="Proteomes" id="UP000234275">
    <property type="component" value="Unassembled WGS sequence"/>
</dbReference>
<dbReference type="PANTHER" id="PTHR43747:SF5">
    <property type="entry name" value="FAD-BINDING DOMAIN-CONTAINING PROTEIN"/>
    <property type="match status" value="1"/>
</dbReference>
<dbReference type="OrthoDB" id="3340390at2759"/>
<evidence type="ECO:0000256" key="4">
    <source>
        <dbReference type="ARBA" id="ARBA00023002"/>
    </source>
</evidence>
<dbReference type="SUPFAM" id="SSF51905">
    <property type="entry name" value="FAD/NAD(P)-binding domain"/>
    <property type="match status" value="1"/>
</dbReference>
<proteinExistence type="inferred from homology"/>
<dbReference type="RefSeq" id="XP_024705349.1">
    <property type="nucleotide sequence ID" value="XM_024845524.1"/>
</dbReference>
<feature type="domain" description="FAD-binding" evidence="5">
    <location>
        <begin position="6"/>
        <end position="359"/>
    </location>
</feature>
<organism evidence="6 7">
    <name type="scientific">Aspergillus steynii IBT 23096</name>
    <dbReference type="NCBI Taxonomy" id="1392250"/>
    <lineage>
        <taxon>Eukaryota</taxon>
        <taxon>Fungi</taxon>
        <taxon>Dikarya</taxon>
        <taxon>Ascomycota</taxon>
        <taxon>Pezizomycotina</taxon>
        <taxon>Eurotiomycetes</taxon>
        <taxon>Eurotiomycetidae</taxon>
        <taxon>Eurotiales</taxon>
        <taxon>Aspergillaceae</taxon>
        <taxon>Aspergillus</taxon>
        <taxon>Aspergillus subgen. Circumdati</taxon>
    </lineage>
</organism>
<keyword evidence="4" id="KW-0560">Oxidoreductase</keyword>
<evidence type="ECO:0000313" key="7">
    <source>
        <dbReference type="Proteomes" id="UP000234275"/>
    </source>
</evidence>
<dbReference type="AlphaFoldDB" id="A0A2I2GB14"/>
<dbReference type="PRINTS" id="PR00420">
    <property type="entry name" value="RNGMNOXGNASE"/>
</dbReference>
<dbReference type="InterPro" id="IPR050816">
    <property type="entry name" value="Flavin-dep_Halogenase_NPB"/>
</dbReference>
<dbReference type="PANTHER" id="PTHR43747">
    <property type="entry name" value="FAD-BINDING PROTEIN"/>
    <property type="match status" value="1"/>
</dbReference>
<dbReference type="InterPro" id="IPR036188">
    <property type="entry name" value="FAD/NAD-bd_sf"/>
</dbReference>
<dbReference type="EMBL" id="MSFO01000003">
    <property type="protein sequence ID" value="PLB50047.1"/>
    <property type="molecule type" value="Genomic_DNA"/>
</dbReference>
<name>A0A2I2GB14_9EURO</name>
<comment type="similarity">
    <text evidence="1">Belongs to the flavin-dependent halogenase family.</text>
</comment>
<protein>
    <submittedName>
        <fullName evidence="6">FAD/NAD(P)-binding domain-containing protein</fullName>
    </submittedName>
</protein>